<evidence type="ECO:0000313" key="2">
    <source>
        <dbReference type="Proteomes" id="UP000037035"/>
    </source>
</evidence>
<name>A0A0L6V8N8_9BASI</name>
<protein>
    <submittedName>
        <fullName evidence="1">Uncharacterized protein</fullName>
    </submittedName>
</protein>
<evidence type="ECO:0000313" key="1">
    <source>
        <dbReference type="EMBL" id="KNZ57079.1"/>
    </source>
</evidence>
<proteinExistence type="predicted"/>
<dbReference type="EMBL" id="LAVV01007112">
    <property type="protein sequence ID" value="KNZ57079.1"/>
    <property type="molecule type" value="Genomic_DNA"/>
</dbReference>
<dbReference type="Proteomes" id="UP000037035">
    <property type="component" value="Unassembled WGS sequence"/>
</dbReference>
<dbReference type="VEuPathDB" id="FungiDB:VP01_2248g3"/>
<comment type="caution">
    <text evidence="1">The sequence shown here is derived from an EMBL/GenBank/DDBJ whole genome shotgun (WGS) entry which is preliminary data.</text>
</comment>
<dbReference type="OrthoDB" id="2512050at2759"/>
<organism evidence="1 2">
    <name type="scientific">Puccinia sorghi</name>
    <dbReference type="NCBI Taxonomy" id="27349"/>
    <lineage>
        <taxon>Eukaryota</taxon>
        <taxon>Fungi</taxon>
        <taxon>Dikarya</taxon>
        <taxon>Basidiomycota</taxon>
        <taxon>Pucciniomycotina</taxon>
        <taxon>Pucciniomycetes</taxon>
        <taxon>Pucciniales</taxon>
        <taxon>Pucciniaceae</taxon>
        <taxon>Puccinia</taxon>
    </lineage>
</organism>
<accession>A0A0L6V8N8</accession>
<dbReference type="AlphaFoldDB" id="A0A0L6V8N8"/>
<reference evidence="1 2" key="1">
    <citation type="submission" date="2015-08" db="EMBL/GenBank/DDBJ databases">
        <title>Next Generation Sequencing and Analysis of the Genome of Puccinia sorghi L Schw, the Causal Agent of Maize Common Rust.</title>
        <authorList>
            <person name="Rochi L."/>
            <person name="Burguener G."/>
            <person name="Darino M."/>
            <person name="Turjanski A."/>
            <person name="Kreff E."/>
            <person name="Dieguez M.J."/>
            <person name="Sacco F."/>
        </authorList>
    </citation>
    <scope>NUCLEOTIDE SEQUENCE [LARGE SCALE GENOMIC DNA]</scope>
    <source>
        <strain evidence="1 2">RO10H11247</strain>
    </source>
</reference>
<sequence length="268" mass="32033">MYFTPEIDKVLHFWTLIYRDRSPISTLNKWDGAIYRTLYEVLDEREKRYFSYLSLRTFKLYFVNVHSKLYDLLIEDDHLFHTLEEYFANFSKNSLSKAKNELNHGDINQYSSIRNKGQALNDIVQALIDEFQNSGYESSRNVAFFFLDFIQHNYSLDIVDVQKGELFQDKMNSMSSRFQLLAELKNIKWYLAKKTSQLTSKDDMKSIGGEVVMIYKYYHHLLPKIQQLLSLNEFNHHILDFEIQHRGKLHIEKTIEKIMSVNKYYSLK</sequence>
<keyword evidence="2" id="KW-1185">Reference proteome</keyword>
<gene>
    <name evidence="1" type="ORF">VP01_2248g3</name>
</gene>